<sequence length="129" mass="13127">MRGASLIEATVAVALLALITLAVAGSQLTMARAQRTTIWRERALWLADARIELEHAAPGAEAGMTVLAAASLPGGAMTLDGGAGSVRLAIVGWRDGDAAAPVQCGAAGVSARPPSCVRIPFREVMADGH</sequence>
<organism evidence="1">
    <name type="scientific">Burkholderia stagnalis</name>
    <dbReference type="NCBI Taxonomy" id="1503054"/>
    <lineage>
        <taxon>Bacteria</taxon>
        <taxon>Pseudomonadati</taxon>
        <taxon>Pseudomonadota</taxon>
        <taxon>Betaproteobacteria</taxon>
        <taxon>Burkholderiales</taxon>
        <taxon>Burkholderiaceae</taxon>
        <taxon>Burkholderia</taxon>
        <taxon>Burkholderia cepacia complex</taxon>
    </lineage>
</organism>
<reference evidence="1" key="1">
    <citation type="submission" date="2015-11" db="EMBL/GenBank/DDBJ databases">
        <title>Expanding the genomic diversity of Burkholderia species for the development of highly accurate diagnostics.</title>
        <authorList>
            <person name="Sahl J."/>
            <person name="Keim P."/>
            <person name="Wagner D."/>
        </authorList>
    </citation>
    <scope>NUCLEOTIDE SEQUENCE [LARGE SCALE GENOMIC DNA]</scope>
    <source>
        <strain evidence="1">MSMB1960WGS</strain>
    </source>
</reference>
<name>A0A106NVN8_9BURK</name>
<dbReference type="Proteomes" id="UP000068603">
    <property type="component" value="Unassembled WGS sequence"/>
</dbReference>
<evidence type="ECO:0000313" key="1">
    <source>
        <dbReference type="EMBL" id="KWA56038.1"/>
    </source>
</evidence>
<accession>A0A106NVN8</accession>
<gene>
    <name evidence="1" type="ORF">WT44_26245</name>
</gene>
<dbReference type="EMBL" id="LPHB01000071">
    <property type="protein sequence ID" value="KWA56038.1"/>
    <property type="molecule type" value="Genomic_DNA"/>
</dbReference>
<dbReference type="STRING" id="1503054.WT74_03935"/>
<comment type="caution">
    <text evidence="1">The sequence shown here is derived from an EMBL/GenBank/DDBJ whole genome shotgun (WGS) entry which is preliminary data.</text>
</comment>
<proteinExistence type="predicted"/>
<protein>
    <submittedName>
        <fullName evidence="1">N-terminal cleavage protein</fullName>
    </submittedName>
</protein>
<dbReference type="AlphaFoldDB" id="A0A106NVN8"/>